<reference evidence="3" key="3">
    <citation type="submission" date="2015-06" db="UniProtKB">
        <authorList>
            <consortium name="EnsemblMetazoa"/>
        </authorList>
    </citation>
    <scope>IDENTIFICATION</scope>
</reference>
<evidence type="ECO:0000313" key="3">
    <source>
        <dbReference type="EnsemblMetazoa" id="CapteP201536"/>
    </source>
</evidence>
<dbReference type="EMBL" id="AMQN01007021">
    <property type="status" value="NOT_ANNOTATED_CDS"/>
    <property type="molecule type" value="Genomic_DNA"/>
</dbReference>
<feature type="region of interest" description="Disordered" evidence="1">
    <location>
        <begin position="74"/>
        <end position="102"/>
    </location>
</feature>
<reference evidence="4" key="1">
    <citation type="submission" date="2012-12" db="EMBL/GenBank/DDBJ databases">
        <authorList>
            <person name="Hellsten U."/>
            <person name="Grimwood J."/>
            <person name="Chapman J.A."/>
            <person name="Shapiro H."/>
            <person name="Aerts A."/>
            <person name="Otillar R.P."/>
            <person name="Terry A.Y."/>
            <person name="Boore J.L."/>
            <person name="Simakov O."/>
            <person name="Marletaz F."/>
            <person name="Cho S.-J."/>
            <person name="Edsinger-Gonzales E."/>
            <person name="Havlak P."/>
            <person name="Kuo D.-H."/>
            <person name="Larsson T."/>
            <person name="Lv J."/>
            <person name="Arendt D."/>
            <person name="Savage R."/>
            <person name="Osoegawa K."/>
            <person name="de Jong P."/>
            <person name="Lindberg D.R."/>
            <person name="Seaver E.C."/>
            <person name="Weisblat D.A."/>
            <person name="Putnam N.H."/>
            <person name="Grigoriev I.V."/>
            <person name="Rokhsar D.S."/>
        </authorList>
    </citation>
    <scope>NUCLEOTIDE SEQUENCE</scope>
    <source>
        <strain evidence="4">I ESC-2004</strain>
    </source>
</reference>
<organism evidence="2">
    <name type="scientific">Capitella teleta</name>
    <name type="common">Polychaete worm</name>
    <dbReference type="NCBI Taxonomy" id="283909"/>
    <lineage>
        <taxon>Eukaryota</taxon>
        <taxon>Metazoa</taxon>
        <taxon>Spiralia</taxon>
        <taxon>Lophotrochozoa</taxon>
        <taxon>Annelida</taxon>
        <taxon>Polychaeta</taxon>
        <taxon>Sedentaria</taxon>
        <taxon>Scolecida</taxon>
        <taxon>Capitellidae</taxon>
        <taxon>Capitella</taxon>
    </lineage>
</organism>
<feature type="compositionally biased region" description="Acidic residues" evidence="1">
    <location>
        <begin position="92"/>
        <end position="102"/>
    </location>
</feature>
<evidence type="ECO:0000256" key="1">
    <source>
        <dbReference type="SAM" id="MobiDB-lite"/>
    </source>
</evidence>
<dbReference type="Proteomes" id="UP000014760">
    <property type="component" value="Unassembled WGS sequence"/>
</dbReference>
<keyword evidence="4" id="KW-1185">Reference proteome</keyword>
<accession>R7UW67</accession>
<evidence type="ECO:0000313" key="2">
    <source>
        <dbReference type="EMBL" id="ELU07601.1"/>
    </source>
</evidence>
<dbReference type="EMBL" id="KB299759">
    <property type="protein sequence ID" value="ELU07601.1"/>
    <property type="molecule type" value="Genomic_DNA"/>
</dbReference>
<protein>
    <submittedName>
        <fullName evidence="2 3">Uncharacterized protein</fullName>
    </submittedName>
</protein>
<dbReference type="EnsemblMetazoa" id="CapteT201536">
    <property type="protein sequence ID" value="CapteP201536"/>
    <property type="gene ID" value="CapteG201536"/>
</dbReference>
<feature type="compositionally biased region" description="Basic and acidic residues" evidence="1">
    <location>
        <begin position="75"/>
        <end position="91"/>
    </location>
</feature>
<sequence>MLGISVFSGHIEKKRQRGDEELEFRTYVVIDQLVATSVLGGLLKDKAVTGYGAFQGLKETSGSTGEEPLLEDWVTDDKGEVSRDPRDKLDWEGADTGDMEGEEASDELLVETELIGECADQHVSTDGSANFIPLSFIIPANSATLNDKLHRGSANVQQVQPHVDAKSIMEHLDWDTNRMEMLGLVDYDK</sequence>
<name>R7UW67_CAPTE</name>
<dbReference type="AlphaFoldDB" id="R7UW67"/>
<gene>
    <name evidence="2" type="ORF">CAPTEDRAFT_201536</name>
</gene>
<proteinExistence type="predicted"/>
<reference evidence="2 4" key="2">
    <citation type="journal article" date="2013" name="Nature">
        <title>Insights into bilaterian evolution from three spiralian genomes.</title>
        <authorList>
            <person name="Simakov O."/>
            <person name="Marletaz F."/>
            <person name="Cho S.J."/>
            <person name="Edsinger-Gonzales E."/>
            <person name="Havlak P."/>
            <person name="Hellsten U."/>
            <person name="Kuo D.H."/>
            <person name="Larsson T."/>
            <person name="Lv J."/>
            <person name="Arendt D."/>
            <person name="Savage R."/>
            <person name="Osoegawa K."/>
            <person name="de Jong P."/>
            <person name="Grimwood J."/>
            <person name="Chapman J.A."/>
            <person name="Shapiro H."/>
            <person name="Aerts A."/>
            <person name="Otillar R.P."/>
            <person name="Terry A.Y."/>
            <person name="Boore J.L."/>
            <person name="Grigoriev I.V."/>
            <person name="Lindberg D.R."/>
            <person name="Seaver E.C."/>
            <person name="Weisblat D.A."/>
            <person name="Putnam N.H."/>
            <person name="Rokhsar D.S."/>
        </authorList>
    </citation>
    <scope>NUCLEOTIDE SEQUENCE</scope>
    <source>
        <strain evidence="2 4">I ESC-2004</strain>
    </source>
</reference>
<evidence type="ECO:0000313" key="4">
    <source>
        <dbReference type="Proteomes" id="UP000014760"/>
    </source>
</evidence>
<dbReference type="HOGENOM" id="CLU_1435694_0_0_1"/>